<gene>
    <name evidence="1" type="ORF">HPB50_018125</name>
</gene>
<organism evidence="1 2">
    <name type="scientific">Hyalomma asiaticum</name>
    <name type="common">Tick</name>
    <dbReference type="NCBI Taxonomy" id="266040"/>
    <lineage>
        <taxon>Eukaryota</taxon>
        <taxon>Metazoa</taxon>
        <taxon>Ecdysozoa</taxon>
        <taxon>Arthropoda</taxon>
        <taxon>Chelicerata</taxon>
        <taxon>Arachnida</taxon>
        <taxon>Acari</taxon>
        <taxon>Parasitiformes</taxon>
        <taxon>Ixodida</taxon>
        <taxon>Ixodoidea</taxon>
        <taxon>Ixodidae</taxon>
        <taxon>Hyalomminae</taxon>
        <taxon>Hyalomma</taxon>
    </lineage>
</organism>
<evidence type="ECO:0000313" key="2">
    <source>
        <dbReference type="Proteomes" id="UP000821845"/>
    </source>
</evidence>
<comment type="caution">
    <text evidence="1">The sequence shown here is derived from an EMBL/GenBank/DDBJ whole genome shotgun (WGS) entry which is preliminary data.</text>
</comment>
<sequence>MCVHFLIVRDLTFELDRSSLGQRLCGGPRTKLLLLEGLSFEVRGGEILAIIATSEQEGSALLDILANRHPKWGSRLRGDIMFNGLFMPPARLEHCVAYVARNWHLWPDMSVRQWMLFTSLLQEPGGPGRDTKARINALLEDLGLGQLKHTRIRDLTESEARRLNVGSQLLLDTDVVLLDQPISGMDILDSFFLIDYLRQWAARGRIVIMTIHPPTYEIFTMMTRVAIISTGRMVYHGKRRDLLPYFSYIDFPCPAFKNPSDYYLDLVTLDNLSPEAMLESSQRVENLVEVFRRRQVALSDPGPPGNAPMDVYRAGFFGQMLALWINTFLSQLTYSLPTAAAIASAYVFPAYSMTGLPQREETRNFGPYMGYTLLYLLTVRAVAMTSAWTFPTRQRAAAFLGLVVLVFCLSGGYAVHLMDLSLVTSWLQWVSPLRWTLEQLAMVEFAGGMTPMYDCPRGPVVLQENGIQVKAICGIVTDNHALALFGLHREWPTAQPILIVLAVHAVFIIASIIYIALKMRGPGSSPDAEKTR</sequence>
<dbReference type="EMBL" id="CM023491">
    <property type="protein sequence ID" value="KAH6941441.1"/>
    <property type="molecule type" value="Genomic_DNA"/>
</dbReference>
<protein>
    <submittedName>
        <fullName evidence="1">Uncharacterized protein</fullName>
    </submittedName>
</protein>
<keyword evidence="2" id="KW-1185">Reference proteome</keyword>
<name>A0ACB7T5B0_HYAAI</name>
<reference evidence="1" key="1">
    <citation type="submission" date="2020-05" db="EMBL/GenBank/DDBJ databases">
        <title>Large-scale comparative analyses of tick genomes elucidate their genetic diversity and vector capacities.</title>
        <authorList>
            <person name="Jia N."/>
            <person name="Wang J."/>
            <person name="Shi W."/>
            <person name="Du L."/>
            <person name="Sun Y."/>
            <person name="Zhan W."/>
            <person name="Jiang J."/>
            <person name="Wang Q."/>
            <person name="Zhang B."/>
            <person name="Ji P."/>
            <person name="Sakyi L.B."/>
            <person name="Cui X."/>
            <person name="Yuan T."/>
            <person name="Jiang B."/>
            <person name="Yang W."/>
            <person name="Lam T.T.-Y."/>
            <person name="Chang Q."/>
            <person name="Ding S."/>
            <person name="Wang X."/>
            <person name="Zhu J."/>
            <person name="Ruan X."/>
            <person name="Zhao L."/>
            <person name="Wei J."/>
            <person name="Que T."/>
            <person name="Du C."/>
            <person name="Cheng J."/>
            <person name="Dai P."/>
            <person name="Han X."/>
            <person name="Huang E."/>
            <person name="Gao Y."/>
            <person name="Liu J."/>
            <person name="Shao H."/>
            <person name="Ye R."/>
            <person name="Li L."/>
            <person name="Wei W."/>
            <person name="Wang X."/>
            <person name="Wang C."/>
            <person name="Yang T."/>
            <person name="Huo Q."/>
            <person name="Li W."/>
            <person name="Guo W."/>
            <person name="Chen H."/>
            <person name="Zhou L."/>
            <person name="Ni X."/>
            <person name="Tian J."/>
            <person name="Zhou Y."/>
            <person name="Sheng Y."/>
            <person name="Liu T."/>
            <person name="Pan Y."/>
            <person name="Xia L."/>
            <person name="Li J."/>
            <person name="Zhao F."/>
            <person name="Cao W."/>
        </authorList>
    </citation>
    <scope>NUCLEOTIDE SEQUENCE</scope>
    <source>
        <strain evidence="1">Hyas-2018</strain>
    </source>
</reference>
<dbReference type="Proteomes" id="UP000821845">
    <property type="component" value="Chromosome 11"/>
</dbReference>
<accession>A0ACB7T5B0</accession>
<proteinExistence type="predicted"/>
<evidence type="ECO:0000313" key="1">
    <source>
        <dbReference type="EMBL" id="KAH6941441.1"/>
    </source>
</evidence>